<sequence>MARTSPYKEPSLHGKIEKFDGEQFCRWQKKMRFLLTTLKVGYVISTPCPEGNLEEEGVDNEELKKRLRKMKKWENDNYLCVGHILNGLSNTLFDIYEMYANASEL</sequence>
<keyword evidence="2" id="KW-1185">Reference proteome</keyword>
<name>A0AAV2CGP9_9ROSI</name>
<dbReference type="Proteomes" id="UP001497516">
    <property type="component" value="Chromosome 1"/>
</dbReference>
<accession>A0AAV2CGP9</accession>
<protein>
    <submittedName>
        <fullName evidence="1">Uncharacterized protein</fullName>
    </submittedName>
</protein>
<dbReference type="AlphaFoldDB" id="A0AAV2CGP9"/>
<evidence type="ECO:0000313" key="2">
    <source>
        <dbReference type="Proteomes" id="UP001497516"/>
    </source>
</evidence>
<gene>
    <name evidence="1" type="ORF">LTRI10_LOCUS3224</name>
</gene>
<dbReference type="PANTHER" id="PTHR47592:SF29">
    <property type="entry name" value="ZINC FINGER, CCHC-TYPE"/>
    <property type="match status" value="1"/>
</dbReference>
<dbReference type="EMBL" id="OZ034813">
    <property type="protein sequence ID" value="CAL1355459.1"/>
    <property type="molecule type" value="Genomic_DNA"/>
</dbReference>
<proteinExistence type="predicted"/>
<evidence type="ECO:0000313" key="1">
    <source>
        <dbReference type="EMBL" id="CAL1355459.1"/>
    </source>
</evidence>
<reference evidence="1 2" key="1">
    <citation type="submission" date="2024-04" db="EMBL/GenBank/DDBJ databases">
        <authorList>
            <person name="Fracassetti M."/>
        </authorList>
    </citation>
    <scope>NUCLEOTIDE SEQUENCE [LARGE SCALE GENOMIC DNA]</scope>
</reference>
<organism evidence="1 2">
    <name type="scientific">Linum trigynum</name>
    <dbReference type="NCBI Taxonomy" id="586398"/>
    <lineage>
        <taxon>Eukaryota</taxon>
        <taxon>Viridiplantae</taxon>
        <taxon>Streptophyta</taxon>
        <taxon>Embryophyta</taxon>
        <taxon>Tracheophyta</taxon>
        <taxon>Spermatophyta</taxon>
        <taxon>Magnoliopsida</taxon>
        <taxon>eudicotyledons</taxon>
        <taxon>Gunneridae</taxon>
        <taxon>Pentapetalae</taxon>
        <taxon>rosids</taxon>
        <taxon>fabids</taxon>
        <taxon>Malpighiales</taxon>
        <taxon>Linaceae</taxon>
        <taxon>Linum</taxon>
    </lineage>
</organism>
<dbReference type="PANTHER" id="PTHR47592">
    <property type="entry name" value="PBF68 PROTEIN"/>
    <property type="match status" value="1"/>
</dbReference>